<evidence type="ECO:0000313" key="2">
    <source>
        <dbReference type="EMBL" id="CAF1016164.1"/>
    </source>
</evidence>
<feature type="compositionally biased region" description="Polar residues" evidence="1">
    <location>
        <begin position="141"/>
        <end position="153"/>
    </location>
</feature>
<evidence type="ECO:0000313" key="4">
    <source>
        <dbReference type="Proteomes" id="UP000677228"/>
    </source>
</evidence>
<comment type="caution">
    <text evidence="2">The sequence shown here is derived from an EMBL/GenBank/DDBJ whole genome shotgun (WGS) entry which is preliminary data.</text>
</comment>
<organism evidence="2 4">
    <name type="scientific">Didymodactylos carnosus</name>
    <dbReference type="NCBI Taxonomy" id="1234261"/>
    <lineage>
        <taxon>Eukaryota</taxon>
        <taxon>Metazoa</taxon>
        <taxon>Spiralia</taxon>
        <taxon>Gnathifera</taxon>
        <taxon>Rotifera</taxon>
        <taxon>Eurotatoria</taxon>
        <taxon>Bdelloidea</taxon>
        <taxon>Philodinida</taxon>
        <taxon>Philodinidae</taxon>
        <taxon>Didymodactylos</taxon>
    </lineage>
</organism>
<feature type="region of interest" description="Disordered" evidence="1">
    <location>
        <begin position="106"/>
        <end position="207"/>
    </location>
</feature>
<gene>
    <name evidence="2" type="ORF">OVA965_LOCUS15292</name>
    <name evidence="3" type="ORF">TMI583_LOCUS15298</name>
</gene>
<evidence type="ECO:0000313" key="3">
    <source>
        <dbReference type="EMBL" id="CAF3785232.1"/>
    </source>
</evidence>
<feature type="compositionally biased region" description="Basic and acidic residues" evidence="1">
    <location>
        <begin position="167"/>
        <end position="178"/>
    </location>
</feature>
<dbReference type="Proteomes" id="UP000677228">
    <property type="component" value="Unassembled WGS sequence"/>
</dbReference>
<evidence type="ECO:0000256" key="1">
    <source>
        <dbReference type="SAM" id="MobiDB-lite"/>
    </source>
</evidence>
<dbReference type="Proteomes" id="UP000682733">
    <property type="component" value="Unassembled WGS sequence"/>
</dbReference>
<dbReference type="EMBL" id="CAJNOK010006845">
    <property type="protein sequence ID" value="CAF1016164.1"/>
    <property type="molecule type" value="Genomic_DNA"/>
</dbReference>
<dbReference type="EMBL" id="CAJOBA010006854">
    <property type="protein sequence ID" value="CAF3785232.1"/>
    <property type="molecule type" value="Genomic_DNA"/>
</dbReference>
<proteinExistence type="predicted"/>
<accession>A0A8S2DYJ7</accession>
<sequence>MASACATQRPRTVRTVYTPTQHVPPPSHYLLYFNETESYMISAKTSIKRIVEDTATVIIKKKQIEAKIVTKGIFGIFTSDSNPFASFIFFVEGTFGLCMAEQTRLTRASQSQSSPEEEDEEDPVEETEVEETENEQLDEFNMSTRRQNETSSLRGPVRPVSQAMRDNGYRRPLEDLSNHTRTQRSRSPVDRGTLINEDEEEFSERRNEFEIQETSGAAFARFYSALDMHTGIMARKIDQRFIDLSKKIDKWAKMNGTTNRELDAYQDGSQTQRPSEMNYENENLLDIAGTSYGDYARKLMKKLFTEEELKSRILPPARQHLKRPVLDEHKFKFLNKRRREEYAKMRRDLRAQRQSIQSSTVD</sequence>
<reference evidence="2" key="1">
    <citation type="submission" date="2021-02" db="EMBL/GenBank/DDBJ databases">
        <authorList>
            <person name="Nowell W R."/>
        </authorList>
    </citation>
    <scope>NUCLEOTIDE SEQUENCE</scope>
</reference>
<name>A0A8S2DYJ7_9BILA</name>
<feature type="compositionally biased region" description="Acidic residues" evidence="1">
    <location>
        <begin position="115"/>
        <end position="138"/>
    </location>
</feature>
<dbReference type="AlphaFoldDB" id="A0A8S2DYJ7"/>
<protein>
    <submittedName>
        <fullName evidence="2">Uncharacterized protein</fullName>
    </submittedName>
</protein>